<dbReference type="SUPFAM" id="SSF48452">
    <property type="entry name" value="TPR-like"/>
    <property type="match status" value="1"/>
</dbReference>
<reference evidence="2 3" key="1">
    <citation type="submission" date="2021-02" db="EMBL/GenBank/DDBJ databases">
        <title>Porcisia hertigi Genome sequencing and assembly.</title>
        <authorList>
            <person name="Almutairi H."/>
            <person name="Gatherer D."/>
        </authorList>
    </citation>
    <scope>NUCLEOTIDE SEQUENCE [LARGE SCALE GENOMIC DNA]</scope>
    <source>
        <strain evidence="2 3">C119</strain>
    </source>
</reference>
<dbReference type="GeneID" id="94290731"/>
<feature type="compositionally biased region" description="Low complexity" evidence="1">
    <location>
        <begin position="586"/>
        <end position="596"/>
    </location>
</feature>
<dbReference type="KEGG" id="phet:94290731"/>
<keyword evidence="3" id="KW-1185">Reference proteome</keyword>
<dbReference type="Gene3D" id="1.25.40.10">
    <property type="entry name" value="Tetratricopeptide repeat domain"/>
    <property type="match status" value="1"/>
</dbReference>
<evidence type="ECO:0000256" key="1">
    <source>
        <dbReference type="SAM" id="MobiDB-lite"/>
    </source>
</evidence>
<feature type="compositionally biased region" description="Basic and acidic residues" evidence="1">
    <location>
        <begin position="716"/>
        <end position="733"/>
    </location>
</feature>
<feature type="compositionally biased region" description="Low complexity" evidence="1">
    <location>
        <begin position="133"/>
        <end position="144"/>
    </location>
</feature>
<name>A0A836ITP5_9TRYP</name>
<dbReference type="OrthoDB" id="273184at2759"/>
<dbReference type="InterPro" id="IPR011990">
    <property type="entry name" value="TPR-like_helical_dom_sf"/>
</dbReference>
<organism evidence="2 3">
    <name type="scientific">Porcisia hertigi</name>
    <dbReference type="NCBI Taxonomy" id="2761500"/>
    <lineage>
        <taxon>Eukaryota</taxon>
        <taxon>Discoba</taxon>
        <taxon>Euglenozoa</taxon>
        <taxon>Kinetoplastea</taxon>
        <taxon>Metakinetoplastina</taxon>
        <taxon>Trypanosomatida</taxon>
        <taxon>Trypanosomatidae</taxon>
        <taxon>Leishmaniinae</taxon>
        <taxon>Porcisia</taxon>
    </lineage>
</organism>
<feature type="compositionally biased region" description="Polar residues" evidence="1">
    <location>
        <begin position="566"/>
        <end position="584"/>
    </location>
</feature>
<dbReference type="Proteomes" id="UP000674318">
    <property type="component" value="Unassembled WGS sequence"/>
</dbReference>
<comment type="caution">
    <text evidence="2">The sequence shown here is derived from an EMBL/GenBank/DDBJ whole genome shotgun (WGS) entry which is preliminary data.</text>
</comment>
<gene>
    <name evidence="2" type="ORF">JKF63_04674</name>
</gene>
<feature type="compositionally biased region" description="Low complexity" evidence="1">
    <location>
        <begin position="693"/>
        <end position="711"/>
    </location>
</feature>
<feature type="region of interest" description="Disordered" evidence="1">
    <location>
        <begin position="758"/>
        <end position="778"/>
    </location>
</feature>
<accession>A0A836ITP5</accession>
<proteinExistence type="predicted"/>
<dbReference type="EMBL" id="JAFJZO010000025">
    <property type="protein sequence ID" value="KAG5502903.1"/>
    <property type="molecule type" value="Genomic_DNA"/>
</dbReference>
<sequence>MPSSYYTARIPPRVVRTPRPPDPATRTAHTKAIGELLSPTAATAAVPHSTAPETSVAYYVVGCAVLNPQLTVSPSVQEEVREVPSLNVVPDMLLRPGFGPQLNNIHGVPTPAAAVNGEAQRLGVSPDRARVPGGAWSSSNGGASRRSHSHTTSPTCAVPSSLVRAAADDAVVAVEAIRTCHPRNENVPLLQQTLDASRASSLGLLRRLYQTTTEDVIEVARTNLRNGALEPPRLQYHLAKELLPELTDAEEQLKTLASARRHIDWDVNIPTADTLPPPVIAFTTARDGAPVATLHAVRFKVDTSTLVMQRDYTSEPAVASAGVHPRTVKSAPTQDDDGVGYKITREDRIGSSGLYCVHRLVGLLPGLGEQVGLERVLEYKVVTSANELFIMPPFINSCTGDLFMELNTSRQGTVKLSITGVDCGSVEPVTGALQKSSNTLTCFLVFQHSSNASASGATRDHALKTMGAGSTYHAQVPSVAARLERAITAGTVAGGVASVCHRSGAETQGTDGFALSLAHFDQETGGSTPAATSRTGAGRLNCAPSLTRDGLATGAPDAVALRGKQTPVSQPRRNNLGVQRTAPRNSAASGVAAVSSPERPTCTDSEAAGTVSAAYGPATYKTMIATASAADHGPYAADNVGGTKADSRHRPQHYLFPATNPHELRYDCYREATRLRRLQLLKHQQEIAMAEGQRVAEQQPKQQQAAQTSAAGSNDNAEREVSETEAADSDHRKLPVTSSDSRARMRCNPKVEVLNIEEERDIHSTPNNGGHPETTLEKNGNVLDADATTNRELRSSPLPTTFFFMDSLQSPLSYMRLTGWQDRLITLFREEDMDLLHRETRTCFKREAFQELSDGALAGMFANLYLCSGGVGISSAGANKRTSMHARRGSTTAALRSFGGGSDGIFAHANTNINNPFAVLASRNSATANGSNAGVGGVQLTASAEVAADKTFTMLRRLILCLALEEERASTQLYNDTVQLCGQLCHSALLKTTALTRGTRDGLQQAAAAVLSSSSSISPRIFKTSGVQPDFDAALPVKDLELLRSLNDALELSMTTMMIIGAYGEAVEYALQRVHTLCLLEGDTGTLVNAAQRDLTEAYLFYGDYATAATVAEDVVMLTRQLYQASSDADEVVEAEMLCTLACVAAGRLERLPHYIDNLEINILPLPNGSYRMAHATHSLLQAKLRLVLVLAKTYLVRSGSTGEVLLATPAAKTTSGSVQKQDRAVNNAATFGTSDAVTLLREAVRLLHSIGNGQEMEQNPRLTGLPSQVRQLKASFGSGTFTEPMRVFGNLNAMSGEGGGNSEDSGDIGAHMEAAEKRLQWNLLSFAGVQLLQNDQVQEGIAVMEHTVKELVLNQKRHGERNQCAALAAVLWVGLMLAKSRMQPEQAADIIPMLKEMSNRVVRTRGPLHPLAAMANLRYAYISHYVTNSRNSVNLATRSVAALELGVGPKSYDRLTAHYVVGSMAQAQKRWRPAIDHLSAAYAIAQTTHLADDDMLLMDTQFLGALLLCPPTAVLDLDTTTFRAHLEERLQRLRERVGPHSDKLVVPLWNTAELLYMLKDTNSAIKCLQQAVRLLDLRGALLVSTDLLKPVDVLMLEQYEALSSVTRTESIGGWNGDSGTAQAADACERGELLVRQRNALVHASFDTVSQTLDLATTLFMWAAMLESQANTTEAQEMYNQSLALYETVYLGDNSLAALHIIEALSKLLYTAGTCGDALMWARKAEKLLHYYYRKEWPLEHAAVRKIVDAVEHRLFIEEGTYIVQTRLPTHSDVVGLL</sequence>
<evidence type="ECO:0000313" key="2">
    <source>
        <dbReference type="EMBL" id="KAG5502903.1"/>
    </source>
</evidence>
<evidence type="ECO:0000313" key="3">
    <source>
        <dbReference type="Proteomes" id="UP000674318"/>
    </source>
</evidence>
<protein>
    <submittedName>
        <fullName evidence="2">Uncharacterized protein</fullName>
    </submittedName>
</protein>
<feature type="region of interest" description="Disordered" evidence="1">
    <location>
        <begin position="125"/>
        <end position="156"/>
    </location>
</feature>
<feature type="region of interest" description="Disordered" evidence="1">
    <location>
        <begin position="691"/>
        <end position="745"/>
    </location>
</feature>
<dbReference type="RefSeq" id="XP_067756675.1">
    <property type="nucleotide sequence ID" value="XM_067900654.1"/>
</dbReference>
<feature type="region of interest" description="Disordered" evidence="1">
    <location>
        <begin position="562"/>
        <end position="605"/>
    </location>
</feature>